<evidence type="ECO:0000256" key="4">
    <source>
        <dbReference type="ARBA" id="ARBA00022496"/>
    </source>
</evidence>
<dbReference type="PANTHER" id="PTHR32552:SF89">
    <property type="entry name" value="CATECHOLATE SIDEROPHORE RECEPTOR FIU"/>
    <property type="match status" value="1"/>
</dbReference>
<keyword evidence="2" id="KW-0813">Transport</keyword>
<keyword evidence="9" id="KW-0472">Membrane</keyword>
<keyword evidence="11" id="KW-0675">Receptor</keyword>
<dbReference type="EMBL" id="BABS01000137">
    <property type="protein sequence ID" value="GAA09908.1"/>
    <property type="molecule type" value="Genomic_DNA"/>
</dbReference>
<keyword evidence="4" id="KW-0410">Iron transport</keyword>
<evidence type="ECO:0000313" key="12">
    <source>
        <dbReference type="Proteomes" id="UP000004319"/>
    </source>
</evidence>
<evidence type="ECO:0000256" key="6">
    <source>
        <dbReference type="ARBA" id="ARBA00022729"/>
    </source>
</evidence>
<accession>F7VHR3</accession>
<organism evidence="11 12">
    <name type="scientific">Acetobacter tropicalis NBRC 101654</name>
    <dbReference type="NCBI Taxonomy" id="749388"/>
    <lineage>
        <taxon>Bacteria</taxon>
        <taxon>Pseudomonadati</taxon>
        <taxon>Pseudomonadota</taxon>
        <taxon>Alphaproteobacteria</taxon>
        <taxon>Acetobacterales</taxon>
        <taxon>Acetobacteraceae</taxon>
        <taxon>Acetobacter</taxon>
    </lineage>
</organism>
<evidence type="ECO:0000256" key="1">
    <source>
        <dbReference type="ARBA" id="ARBA00004571"/>
    </source>
</evidence>
<evidence type="ECO:0000256" key="3">
    <source>
        <dbReference type="ARBA" id="ARBA00022452"/>
    </source>
</evidence>
<keyword evidence="3" id="KW-1134">Transmembrane beta strand</keyword>
<dbReference type="Gene3D" id="2.40.170.20">
    <property type="entry name" value="TonB-dependent receptor, beta-barrel domain"/>
    <property type="match status" value="1"/>
</dbReference>
<keyword evidence="5" id="KW-0812">Transmembrane</keyword>
<dbReference type="GO" id="GO:0015344">
    <property type="term" value="F:siderophore uptake transmembrane transporter activity"/>
    <property type="evidence" value="ECO:0007669"/>
    <property type="project" value="TreeGrafter"/>
</dbReference>
<dbReference type="PANTHER" id="PTHR32552">
    <property type="entry name" value="FERRICHROME IRON RECEPTOR-RELATED"/>
    <property type="match status" value="1"/>
</dbReference>
<comment type="caution">
    <text evidence="11">The sequence shown here is derived from an EMBL/GenBank/DDBJ whole genome shotgun (WGS) entry which is preliminary data.</text>
</comment>
<dbReference type="AlphaFoldDB" id="F7VHR3"/>
<dbReference type="Proteomes" id="UP000004319">
    <property type="component" value="Unassembled WGS sequence"/>
</dbReference>
<keyword evidence="7" id="KW-0408">Iron</keyword>
<protein>
    <submittedName>
        <fullName evidence="11">Putative TonB-dependent receptor</fullName>
    </submittedName>
</protein>
<evidence type="ECO:0000256" key="10">
    <source>
        <dbReference type="ARBA" id="ARBA00023237"/>
    </source>
</evidence>
<proteinExistence type="predicted"/>
<evidence type="ECO:0000256" key="7">
    <source>
        <dbReference type="ARBA" id="ARBA00023004"/>
    </source>
</evidence>
<gene>
    <name evidence="11" type="ORF">ATPR_2912</name>
</gene>
<dbReference type="GO" id="GO:0009279">
    <property type="term" value="C:cell outer membrane"/>
    <property type="evidence" value="ECO:0007669"/>
    <property type="project" value="UniProtKB-SubCell"/>
</dbReference>
<sequence length="212" mass="23299">MVGFCQTVFDPVGFADHVEAHWTRPRRIAIAGLVSELDAVIGQNGMDPVRNDAQEIFEEFPGGLPIGFLNQLCDSELAGPIDGDEESGGVLYQTQGKQIPNYPQFMYKGSISYRIGKLSAHVDGSYLSNRQLTYTNDLHVPGYFLANFGTRYDFGSVGPLKGLSASFNIYNLANKTYIATTNEAGNNFINNGFNYFLMGASRQFFGTISANF</sequence>
<dbReference type="InterPro" id="IPR036942">
    <property type="entry name" value="Beta-barrel_TonB_sf"/>
</dbReference>
<evidence type="ECO:0000256" key="2">
    <source>
        <dbReference type="ARBA" id="ARBA00022448"/>
    </source>
</evidence>
<dbReference type="InterPro" id="IPR039426">
    <property type="entry name" value="TonB-dep_rcpt-like"/>
</dbReference>
<evidence type="ECO:0000256" key="9">
    <source>
        <dbReference type="ARBA" id="ARBA00023136"/>
    </source>
</evidence>
<evidence type="ECO:0000313" key="11">
    <source>
        <dbReference type="EMBL" id="GAA09908.1"/>
    </source>
</evidence>
<keyword evidence="8" id="KW-0406">Ion transport</keyword>
<keyword evidence="10" id="KW-0998">Cell outer membrane</keyword>
<comment type="subcellular location">
    <subcellularLocation>
        <location evidence="1">Cell outer membrane</location>
        <topology evidence="1">Multi-pass membrane protein</topology>
    </subcellularLocation>
</comment>
<keyword evidence="6" id="KW-0732">Signal</keyword>
<evidence type="ECO:0000256" key="8">
    <source>
        <dbReference type="ARBA" id="ARBA00023065"/>
    </source>
</evidence>
<evidence type="ECO:0000256" key="5">
    <source>
        <dbReference type="ARBA" id="ARBA00022692"/>
    </source>
</evidence>
<dbReference type="SUPFAM" id="SSF56935">
    <property type="entry name" value="Porins"/>
    <property type="match status" value="1"/>
</dbReference>
<reference evidence="11 12" key="1">
    <citation type="journal article" date="2011" name="Biochem. Biophys. Res. Commun.">
        <title>Increased number of Arginine-based salt bridges contributes to the thermotolerance of thermotolerant acetic acid bacteria, Acetobacter tropicalis SKU1100.</title>
        <authorList>
            <person name="Matsutani M."/>
            <person name="Hirakawa H."/>
            <person name="Nishikura M."/>
            <person name="Soemphol W."/>
            <person name="Ali I.A.I."/>
            <person name="Yakushi T."/>
            <person name="Matsushita K."/>
        </authorList>
    </citation>
    <scope>NUCLEOTIDE SEQUENCE [LARGE SCALE GENOMIC DNA]</scope>
    <source>
        <strain evidence="11 12">NBRC 101654</strain>
    </source>
</reference>
<name>F7VHR3_9PROT</name>